<organism evidence="2 3">
    <name type="scientific">Planctopirus limnophila (strain ATCC 43296 / DSM 3776 / IFAM 1008 / Mu 290)</name>
    <name type="common">Planctomyces limnophilus</name>
    <dbReference type="NCBI Taxonomy" id="521674"/>
    <lineage>
        <taxon>Bacteria</taxon>
        <taxon>Pseudomonadati</taxon>
        <taxon>Planctomycetota</taxon>
        <taxon>Planctomycetia</taxon>
        <taxon>Planctomycetales</taxon>
        <taxon>Planctomycetaceae</taxon>
        <taxon>Planctopirus</taxon>
    </lineage>
</organism>
<reference evidence="2 3" key="1">
    <citation type="journal article" date="2010" name="Stand. Genomic Sci.">
        <title>Complete genome sequence of Planctomyces limnophilus type strain (Mu 290).</title>
        <authorList>
            <person name="Labutti K."/>
            <person name="Sikorski J."/>
            <person name="Schneider S."/>
            <person name="Nolan M."/>
            <person name="Lucas S."/>
            <person name="Glavina Del Rio T."/>
            <person name="Tice H."/>
            <person name="Cheng J.F."/>
            <person name="Goodwin L."/>
            <person name="Pitluck S."/>
            <person name="Liolios K."/>
            <person name="Ivanova N."/>
            <person name="Mavromatis K."/>
            <person name="Mikhailova N."/>
            <person name="Pati A."/>
            <person name="Chen A."/>
            <person name="Palaniappan K."/>
            <person name="Land M."/>
            <person name="Hauser L."/>
            <person name="Chang Y.J."/>
            <person name="Jeffries C.D."/>
            <person name="Tindall B.J."/>
            <person name="Rohde M."/>
            <person name="Goker M."/>
            <person name="Woyke T."/>
            <person name="Bristow J."/>
            <person name="Eisen J.A."/>
            <person name="Markowitz V."/>
            <person name="Hugenholtz P."/>
            <person name="Kyrpides N.C."/>
            <person name="Klenk H.P."/>
            <person name="Lapidus A."/>
        </authorList>
    </citation>
    <scope>NUCLEOTIDE SEQUENCE [LARGE SCALE GENOMIC DNA]</scope>
    <source>
        <strain evidence="3">ATCC 43296 / DSM 3776 / IFAM 1008 / 290</strain>
    </source>
</reference>
<dbReference type="EMBL" id="CP001744">
    <property type="protein sequence ID" value="ADG70033.1"/>
    <property type="molecule type" value="Genomic_DNA"/>
</dbReference>
<sequence>MDLFRFAMLAQDDFGGDAGAAAAGGIAMVILVIELALIVLLIAGLWKVFTKAGKPGWAAIIPIYNMIVLLEIVGRPIWWFLLLLVPCVGIIFAVIIYIDLAKSFGKDVAWGIGLVLLPFIFIPLLGFGSAKYVGPAAKN</sequence>
<name>D5SN00_PLAL2</name>
<evidence type="ECO:0000256" key="1">
    <source>
        <dbReference type="SAM" id="Phobius"/>
    </source>
</evidence>
<feature type="transmembrane region" description="Helical" evidence="1">
    <location>
        <begin position="110"/>
        <end position="130"/>
    </location>
</feature>
<accession>D5SN00</accession>
<dbReference type="HOGENOM" id="CLU_139141_0_0_0"/>
<dbReference type="Pfam" id="PF18936">
    <property type="entry name" value="DUF5684"/>
    <property type="match status" value="1"/>
</dbReference>
<evidence type="ECO:0008006" key="4">
    <source>
        <dbReference type="Google" id="ProtNLM"/>
    </source>
</evidence>
<dbReference type="Proteomes" id="UP000002220">
    <property type="component" value="Chromosome"/>
</dbReference>
<gene>
    <name evidence="2" type="ordered locus">Plim_4225</name>
</gene>
<keyword evidence="3" id="KW-1185">Reference proteome</keyword>
<protein>
    <recommendedName>
        <fullName evidence="4">Signal peptidase I</fullName>
    </recommendedName>
</protein>
<dbReference type="eggNOG" id="COG0681">
    <property type="taxonomic scope" value="Bacteria"/>
</dbReference>
<keyword evidence="1" id="KW-0812">Transmembrane</keyword>
<dbReference type="RefSeq" id="WP_013112464.1">
    <property type="nucleotide sequence ID" value="NC_014148.1"/>
</dbReference>
<keyword evidence="1" id="KW-1133">Transmembrane helix</keyword>
<feature type="transmembrane region" description="Helical" evidence="1">
    <location>
        <begin position="20"/>
        <end position="43"/>
    </location>
</feature>
<evidence type="ECO:0000313" key="2">
    <source>
        <dbReference type="EMBL" id="ADG70033.1"/>
    </source>
</evidence>
<dbReference type="InterPro" id="IPR043739">
    <property type="entry name" value="DUF5684"/>
</dbReference>
<dbReference type="KEGG" id="plm:Plim_4225"/>
<keyword evidence="1" id="KW-0472">Membrane</keyword>
<dbReference type="AlphaFoldDB" id="D5SN00"/>
<feature type="transmembrane region" description="Helical" evidence="1">
    <location>
        <begin position="79"/>
        <end position="98"/>
    </location>
</feature>
<proteinExistence type="predicted"/>
<evidence type="ECO:0000313" key="3">
    <source>
        <dbReference type="Proteomes" id="UP000002220"/>
    </source>
</evidence>
<dbReference type="STRING" id="521674.Plim_4225"/>